<sequence>MEDTQGPLFVKQPDTSSKNCLYREVSSTNGIDCNPNQGISKQLEENNLKERNGLSHFNNTVSSSMFSFPLSYLVQLSLQGHIQSNNYLGMVAQNRGSSMHQMERRKECKSSIVKEILVRGGVRNSTVNGIELGRKERENIRGDGIEVGKNEEKTTSVQYFCKECCKIFISTDELDNHSCERLVVKNVDCKECGKKFKTEKILWYHKRIHNLNMPFYCQICGKGFLREDDLSMHLFSHENNSPLQAFAASSPRSSIPSGGTVSDVGQIQNNCDLEKEQVKNRQKRSKTVKACPVCHRDYSCANSLKRHMLAQHSEKNFQCNLCPKKFQTEKGAECHSRRHRKNRPYHCEVCGVGFYREVFLLKHISIHAKDEPFQCDLCGKKYNHKRLLWTHIAQCYKRKSNECNICNKRFHCEAYLSVHKTIHTGEKNLMCEVCGKTFRGSSALAVHRRQHTGEKPYCCDICDRRFTQRVSLVTHNKRYHA</sequence>
<dbReference type="FunFam" id="3.30.160.60:FF:001289">
    <property type="entry name" value="Zinc finger protein 574"/>
    <property type="match status" value="1"/>
</dbReference>
<keyword evidence="8" id="KW-0804">Transcription</keyword>
<gene>
    <name evidence="12" type="ORF">J437_LFUL011894</name>
</gene>
<reference evidence="12" key="2">
    <citation type="submission" date="2017-10" db="EMBL/GenBank/DDBJ databases">
        <title>Ladona fulva Genome sequencing and assembly.</title>
        <authorList>
            <person name="Murali S."/>
            <person name="Richards S."/>
            <person name="Bandaranaike D."/>
            <person name="Bellair M."/>
            <person name="Blankenburg K."/>
            <person name="Chao H."/>
            <person name="Dinh H."/>
            <person name="Doddapaneni H."/>
            <person name="Dugan-Rocha S."/>
            <person name="Elkadiri S."/>
            <person name="Gnanaolivu R."/>
            <person name="Hernandez B."/>
            <person name="Skinner E."/>
            <person name="Javaid M."/>
            <person name="Lee S."/>
            <person name="Li M."/>
            <person name="Ming W."/>
            <person name="Munidasa M."/>
            <person name="Muniz J."/>
            <person name="Nguyen L."/>
            <person name="Hughes D."/>
            <person name="Osuji N."/>
            <person name="Pu L.-L."/>
            <person name="Puazo M."/>
            <person name="Qu C."/>
            <person name="Quiroz J."/>
            <person name="Raj R."/>
            <person name="Weissenberger G."/>
            <person name="Xin Y."/>
            <person name="Zou X."/>
            <person name="Han Y."/>
            <person name="Worley K."/>
            <person name="Muzny D."/>
            <person name="Gibbs R."/>
        </authorList>
    </citation>
    <scope>NUCLEOTIDE SEQUENCE</scope>
    <source>
        <strain evidence="12">Sampled in the wild</strain>
    </source>
</reference>
<keyword evidence="7" id="KW-0238">DNA-binding</keyword>
<evidence type="ECO:0000313" key="12">
    <source>
        <dbReference type="EMBL" id="KAG8232662.1"/>
    </source>
</evidence>
<dbReference type="Pfam" id="PF00096">
    <property type="entry name" value="zf-C2H2"/>
    <property type="match status" value="2"/>
</dbReference>
<dbReference type="OrthoDB" id="6077919at2759"/>
<comment type="caution">
    <text evidence="12">The sequence shown here is derived from an EMBL/GenBank/DDBJ whole genome shotgun (WGS) entry which is preliminary data.</text>
</comment>
<evidence type="ECO:0000256" key="10">
    <source>
        <dbReference type="PROSITE-ProRule" id="PRU00042"/>
    </source>
</evidence>
<evidence type="ECO:0000256" key="3">
    <source>
        <dbReference type="ARBA" id="ARBA00022737"/>
    </source>
</evidence>
<keyword evidence="3" id="KW-0677">Repeat</keyword>
<feature type="domain" description="C2H2-type" evidence="11">
    <location>
        <begin position="215"/>
        <end position="242"/>
    </location>
</feature>
<dbReference type="InterPro" id="IPR036236">
    <property type="entry name" value="Znf_C2H2_sf"/>
</dbReference>
<dbReference type="SMART" id="SM00355">
    <property type="entry name" value="ZnF_C2H2"/>
    <property type="match status" value="9"/>
</dbReference>
<dbReference type="GO" id="GO:0003677">
    <property type="term" value="F:DNA binding"/>
    <property type="evidence" value="ECO:0007669"/>
    <property type="project" value="UniProtKB-KW"/>
</dbReference>
<protein>
    <recommendedName>
        <fullName evidence="11">C2H2-type domain-containing protein</fullName>
    </recommendedName>
</protein>
<dbReference type="InterPro" id="IPR050758">
    <property type="entry name" value="Znf_C2H2-type"/>
</dbReference>
<dbReference type="GO" id="GO:0006357">
    <property type="term" value="P:regulation of transcription by RNA polymerase II"/>
    <property type="evidence" value="ECO:0007669"/>
    <property type="project" value="UniProtKB-ARBA"/>
</dbReference>
<evidence type="ECO:0000256" key="4">
    <source>
        <dbReference type="ARBA" id="ARBA00022771"/>
    </source>
</evidence>
<dbReference type="EMBL" id="KZ308639">
    <property type="protein sequence ID" value="KAG8232662.1"/>
    <property type="molecule type" value="Genomic_DNA"/>
</dbReference>
<keyword evidence="6" id="KW-0805">Transcription regulation</keyword>
<evidence type="ECO:0000256" key="7">
    <source>
        <dbReference type="ARBA" id="ARBA00023125"/>
    </source>
</evidence>
<feature type="domain" description="C2H2-type" evidence="11">
    <location>
        <begin position="401"/>
        <end position="428"/>
    </location>
</feature>
<dbReference type="Proteomes" id="UP000792457">
    <property type="component" value="Unassembled WGS sequence"/>
</dbReference>
<dbReference type="PROSITE" id="PS00028">
    <property type="entry name" value="ZINC_FINGER_C2H2_1"/>
    <property type="match status" value="8"/>
</dbReference>
<evidence type="ECO:0000259" key="11">
    <source>
        <dbReference type="PROSITE" id="PS50157"/>
    </source>
</evidence>
<keyword evidence="13" id="KW-1185">Reference proteome</keyword>
<dbReference type="Pfam" id="PF13912">
    <property type="entry name" value="zf-C2H2_6"/>
    <property type="match status" value="2"/>
</dbReference>
<dbReference type="PANTHER" id="PTHR23234:SF10">
    <property type="entry name" value="RIKEN CDNA 6720489N17 GENE-RELATED"/>
    <property type="match status" value="1"/>
</dbReference>
<reference evidence="12" key="1">
    <citation type="submission" date="2013-04" db="EMBL/GenBank/DDBJ databases">
        <authorList>
            <person name="Qu J."/>
            <person name="Murali S.C."/>
            <person name="Bandaranaike D."/>
            <person name="Bellair M."/>
            <person name="Blankenburg K."/>
            <person name="Chao H."/>
            <person name="Dinh H."/>
            <person name="Doddapaneni H."/>
            <person name="Downs B."/>
            <person name="Dugan-Rocha S."/>
            <person name="Elkadiri S."/>
            <person name="Gnanaolivu R.D."/>
            <person name="Hernandez B."/>
            <person name="Javaid M."/>
            <person name="Jayaseelan J.C."/>
            <person name="Lee S."/>
            <person name="Li M."/>
            <person name="Ming W."/>
            <person name="Munidasa M."/>
            <person name="Muniz J."/>
            <person name="Nguyen L."/>
            <person name="Ongeri F."/>
            <person name="Osuji N."/>
            <person name="Pu L.-L."/>
            <person name="Puazo M."/>
            <person name="Qu C."/>
            <person name="Quiroz J."/>
            <person name="Raj R."/>
            <person name="Weissenberger G."/>
            <person name="Xin Y."/>
            <person name="Zou X."/>
            <person name="Han Y."/>
            <person name="Richards S."/>
            <person name="Worley K."/>
            <person name="Muzny D."/>
            <person name="Gibbs R."/>
        </authorList>
    </citation>
    <scope>NUCLEOTIDE SEQUENCE</scope>
    <source>
        <strain evidence="12">Sampled in the wild</strain>
    </source>
</reference>
<feature type="domain" description="C2H2-type" evidence="11">
    <location>
        <begin position="317"/>
        <end position="344"/>
    </location>
</feature>
<feature type="domain" description="C2H2-type" evidence="11">
    <location>
        <begin position="345"/>
        <end position="372"/>
    </location>
</feature>
<dbReference type="SUPFAM" id="SSF57667">
    <property type="entry name" value="beta-beta-alpha zinc fingers"/>
    <property type="match status" value="5"/>
</dbReference>
<dbReference type="InterPro" id="IPR013087">
    <property type="entry name" value="Znf_C2H2_type"/>
</dbReference>
<keyword evidence="5" id="KW-0862">Zinc</keyword>
<keyword evidence="2" id="KW-0479">Metal-binding</keyword>
<evidence type="ECO:0000256" key="6">
    <source>
        <dbReference type="ARBA" id="ARBA00023015"/>
    </source>
</evidence>
<dbReference type="GO" id="GO:0005634">
    <property type="term" value="C:nucleus"/>
    <property type="evidence" value="ECO:0007669"/>
    <property type="project" value="UniProtKB-SubCell"/>
</dbReference>
<evidence type="ECO:0000256" key="5">
    <source>
        <dbReference type="ARBA" id="ARBA00022833"/>
    </source>
</evidence>
<dbReference type="AlphaFoldDB" id="A0A8K0KDX0"/>
<evidence type="ECO:0000256" key="9">
    <source>
        <dbReference type="ARBA" id="ARBA00023242"/>
    </source>
</evidence>
<organism evidence="12 13">
    <name type="scientific">Ladona fulva</name>
    <name type="common">Scarce chaser dragonfly</name>
    <name type="synonym">Libellula fulva</name>
    <dbReference type="NCBI Taxonomy" id="123851"/>
    <lineage>
        <taxon>Eukaryota</taxon>
        <taxon>Metazoa</taxon>
        <taxon>Ecdysozoa</taxon>
        <taxon>Arthropoda</taxon>
        <taxon>Hexapoda</taxon>
        <taxon>Insecta</taxon>
        <taxon>Pterygota</taxon>
        <taxon>Palaeoptera</taxon>
        <taxon>Odonata</taxon>
        <taxon>Epiprocta</taxon>
        <taxon>Anisoptera</taxon>
        <taxon>Libelluloidea</taxon>
        <taxon>Libellulidae</taxon>
        <taxon>Ladona</taxon>
    </lineage>
</organism>
<accession>A0A8K0KDX0</accession>
<dbReference type="PROSITE" id="PS50157">
    <property type="entry name" value="ZINC_FINGER_C2H2_2"/>
    <property type="match status" value="7"/>
</dbReference>
<feature type="domain" description="C2H2-type" evidence="11">
    <location>
        <begin position="429"/>
        <end position="456"/>
    </location>
</feature>
<evidence type="ECO:0000256" key="8">
    <source>
        <dbReference type="ARBA" id="ARBA00023163"/>
    </source>
</evidence>
<evidence type="ECO:0000256" key="1">
    <source>
        <dbReference type="ARBA" id="ARBA00004123"/>
    </source>
</evidence>
<name>A0A8K0KDX0_LADFU</name>
<dbReference type="PANTHER" id="PTHR23234">
    <property type="entry name" value="ZNF44 PROTEIN"/>
    <property type="match status" value="1"/>
</dbReference>
<evidence type="ECO:0000313" key="13">
    <source>
        <dbReference type="Proteomes" id="UP000792457"/>
    </source>
</evidence>
<proteinExistence type="predicted"/>
<dbReference type="Gene3D" id="3.30.160.60">
    <property type="entry name" value="Classic Zinc Finger"/>
    <property type="match status" value="7"/>
</dbReference>
<feature type="domain" description="C2H2-type" evidence="11">
    <location>
        <begin position="457"/>
        <end position="481"/>
    </location>
</feature>
<comment type="subcellular location">
    <subcellularLocation>
        <location evidence="1">Nucleus</location>
    </subcellularLocation>
</comment>
<evidence type="ECO:0000256" key="2">
    <source>
        <dbReference type="ARBA" id="ARBA00022723"/>
    </source>
</evidence>
<dbReference type="FunFam" id="3.30.160.60:FF:000965">
    <property type="entry name" value="Neurotrophin receptor-interacting factor homolog"/>
    <property type="match status" value="1"/>
</dbReference>
<dbReference type="GO" id="GO:0008270">
    <property type="term" value="F:zinc ion binding"/>
    <property type="evidence" value="ECO:0007669"/>
    <property type="project" value="UniProtKB-KW"/>
</dbReference>
<keyword evidence="9" id="KW-0539">Nucleus</keyword>
<feature type="domain" description="C2H2-type" evidence="11">
    <location>
        <begin position="187"/>
        <end position="214"/>
    </location>
</feature>
<keyword evidence="4 10" id="KW-0863">Zinc-finger</keyword>